<reference evidence="2" key="1">
    <citation type="journal article" date="2022" name="bioRxiv">
        <title>Sequencing and chromosome-scale assembly of the giantPleurodeles waltlgenome.</title>
        <authorList>
            <person name="Brown T."/>
            <person name="Elewa A."/>
            <person name="Iarovenko S."/>
            <person name="Subramanian E."/>
            <person name="Araus A.J."/>
            <person name="Petzold A."/>
            <person name="Susuki M."/>
            <person name="Suzuki K.-i.T."/>
            <person name="Hayashi T."/>
            <person name="Toyoda A."/>
            <person name="Oliveira C."/>
            <person name="Osipova E."/>
            <person name="Leigh N.D."/>
            <person name="Simon A."/>
            <person name="Yun M.H."/>
        </authorList>
    </citation>
    <scope>NUCLEOTIDE SEQUENCE</scope>
    <source>
        <strain evidence="2">20211129_DDA</strain>
        <tissue evidence="2">Liver</tissue>
    </source>
</reference>
<name>A0AAV7W0I5_PLEWA</name>
<dbReference type="EMBL" id="JANPWB010000002">
    <property type="protein sequence ID" value="KAJ1206123.1"/>
    <property type="molecule type" value="Genomic_DNA"/>
</dbReference>
<protein>
    <submittedName>
        <fullName evidence="2">Uncharacterized protein</fullName>
    </submittedName>
</protein>
<proteinExistence type="predicted"/>
<feature type="region of interest" description="Disordered" evidence="1">
    <location>
        <begin position="58"/>
        <end position="110"/>
    </location>
</feature>
<keyword evidence="3" id="KW-1185">Reference proteome</keyword>
<organism evidence="2 3">
    <name type="scientific">Pleurodeles waltl</name>
    <name type="common">Iberian ribbed newt</name>
    <dbReference type="NCBI Taxonomy" id="8319"/>
    <lineage>
        <taxon>Eukaryota</taxon>
        <taxon>Metazoa</taxon>
        <taxon>Chordata</taxon>
        <taxon>Craniata</taxon>
        <taxon>Vertebrata</taxon>
        <taxon>Euteleostomi</taxon>
        <taxon>Amphibia</taxon>
        <taxon>Batrachia</taxon>
        <taxon>Caudata</taxon>
        <taxon>Salamandroidea</taxon>
        <taxon>Salamandridae</taxon>
        <taxon>Pleurodelinae</taxon>
        <taxon>Pleurodeles</taxon>
    </lineage>
</organism>
<evidence type="ECO:0000313" key="2">
    <source>
        <dbReference type="EMBL" id="KAJ1206123.1"/>
    </source>
</evidence>
<evidence type="ECO:0000256" key="1">
    <source>
        <dbReference type="SAM" id="MobiDB-lite"/>
    </source>
</evidence>
<dbReference type="AlphaFoldDB" id="A0AAV7W0I5"/>
<sequence length="110" mass="11313">MAAEDKVQEALRLLREEGRLGILKEGVGGPSRPPRRASGSVEAAVIACSSPRAAYGRQAVRRRGGGRCRGRVGGAAVEGRGRPGPPAGLKLRGAEDYGGPHVPGPPRRGG</sequence>
<accession>A0AAV7W0I5</accession>
<comment type="caution">
    <text evidence="2">The sequence shown here is derived from an EMBL/GenBank/DDBJ whole genome shotgun (WGS) entry which is preliminary data.</text>
</comment>
<dbReference type="Proteomes" id="UP001066276">
    <property type="component" value="Chromosome 1_2"/>
</dbReference>
<gene>
    <name evidence="2" type="ORF">NDU88_001532</name>
</gene>
<feature type="compositionally biased region" description="Basic residues" evidence="1">
    <location>
        <begin position="59"/>
        <end position="70"/>
    </location>
</feature>
<evidence type="ECO:0000313" key="3">
    <source>
        <dbReference type="Proteomes" id="UP001066276"/>
    </source>
</evidence>